<gene>
    <name evidence="2" type="ORF">ATSB10_09650</name>
</gene>
<keyword evidence="3" id="KW-1185">Reference proteome</keyword>
<dbReference type="RefSeq" id="WP_157469067.1">
    <property type="nucleotide sequence ID" value="NZ_CP014841.1"/>
</dbReference>
<dbReference type="EMBL" id="CP014841">
    <property type="protein sequence ID" value="AND68419.1"/>
    <property type="molecule type" value="Genomic_DNA"/>
</dbReference>
<evidence type="ECO:0000313" key="3">
    <source>
        <dbReference type="Proteomes" id="UP000077255"/>
    </source>
</evidence>
<sequence>MIGTAELARADSHPRCMKAWGTLGRLPTFTPAPCLTPPAEPRTLAPLHSAYDGQTIRAKVRAARVYAHQQSALDAPFSAIRHSQWEAGQVETTQAPARASASAGGLGLVSNATSGTQADSVASGPVREKLKINRAAQRIKRMRTAVGHAARLLHFDAHSELSAQRWNKKFLTLTYRDRDGWRPGHFSKFRDALRQWCKRRKVKCRFVWVAELQERGAIHYHVVVWLPKGKFLPFADAKGWWPHGATNIKTAQSPISYIAKYASKTTADSVHGYPRGARMHGAGGLDPESRRHIRYWQAPFWVRDALSGRADIRKVQGGYMNKFTGEFLPSPWRVCIGPDGEPWAYRVDQTETIQ</sequence>
<dbReference type="AlphaFoldDB" id="A0A161JIS6"/>
<proteinExistence type="predicted"/>
<name>A0A161JIS6_9GAMM</name>
<dbReference type="PATRIC" id="fig|445710.3.peg.962"/>
<reference evidence="2 3" key="1">
    <citation type="submission" date="2016-02" db="EMBL/GenBank/DDBJ databases">
        <title>Complete genome sequencing and analysis of ATSB10, Dyella thiooxydans isolated from rhizosphere soil of sunflower (Helianthus annuus L.).</title>
        <authorList>
            <person name="Lee Y."/>
            <person name="Hwangbo K."/>
            <person name="Chung H."/>
            <person name="Yoo J."/>
            <person name="Kim K.Y."/>
            <person name="Sa T.M."/>
            <person name="Um Y."/>
            <person name="Madhaiyan M."/>
        </authorList>
    </citation>
    <scope>NUCLEOTIDE SEQUENCE [LARGE SCALE GENOMIC DNA]</scope>
    <source>
        <strain evidence="2 3">ATSB10</strain>
    </source>
</reference>
<evidence type="ECO:0000313" key="2">
    <source>
        <dbReference type="EMBL" id="AND68419.1"/>
    </source>
</evidence>
<accession>A0A161JIS6</accession>
<dbReference type="STRING" id="445710.ATSB10_09650"/>
<dbReference type="OrthoDB" id="9129069at2"/>
<dbReference type="InterPro" id="IPR056906">
    <property type="entry name" value="ORF2/G2P_dom"/>
</dbReference>
<protein>
    <recommendedName>
        <fullName evidence="1">Replication-associated protein ORF2/G2P domain-containing protein</fullName>
    </recommendedName>
</protein>
<evidence type="ECO:0000259" key="1">
    <source>
        <dbReference type="Pfam" id="PF23343"/>
    </source>
</evidence>
<organism evidence="2 3">
    <name type="scientific">Dyella thiooxydans</name>
    <dbReference type="NCBI Taxonomy" id="445710"/>
    <lineage>
        <taxon>Bacteria</taxon>
        <taxon>Pseudomonadati</taxon>
        <taxon>Pseudomonadota</taxon>
        <taxon>Gammaproteobacteria</taxon>
        <taxon>Lysobacterales</taxon>
        <taxon>Rhodanobacteraceae</taxon>
        <taxon>Dyella</taxon>
    </lineage>
</organism>
<dbReference type="Pfam" id="PF23343">
    <property type="entry name" value="REP_ORF2-G2P"/>
    <property type="match status" value="1"/>
</dbReference>
<feature type="domain" description="Replication-associated protein ORF2/G2P" evidence="1">
    <location>
        <begin position="169"/>
        <end position="265"/>
    </location>
</feature>
<dbReference type="KEGG" id="dtx:ATSB10_09650"/>
<dbReference type="Proteomes" id="UP000077255">
    <property type="component" value="Chromosome"/>
</dbReference>